<keyword evidence="1" id="KW-0229">DNA integration</keyword>
<evidence type="ECO:0000313" key="7">
    <source>
        <dbReference type="EMBL" id="ABG99156.1"/>
    </source>
</evidence>
<feature type="domain" description="Tyr recombinase" evidence="5">
    <location>
        <begin position="185"/>
        <end position="382"/>
    </location>
</feature>
<dbReference type="Pfam" id="PF00589">
    <property type="entry name" value="Phage_integrase"/>
    <property type="match status" value="1"/>
</dbReference>
<dbReference type="PROSITE" id="PS51900">
    <property type="entry name" value="CB"/>
    <property type="match status" value="1"/>
</dbReference>
<dbReference type="KEGG" id="rha:RHA1_ro08109"/>
<dbReference type="AlphaFoldDB" id="Q0RZY0"/>
<keyword evidence="2 4" id="KW-0238">DNA-binding</keyword>
<accession>Q0RZY0</accession>
<evidence type="ECO:0000256" key="2">
    <source>
        <dbReference type="ARBA" id="ARBA00023125"/>
    </source>
</evidence>
<dbReference type="PROSITE" id="PS51898">
    <property type="entry name" value="TYR_RECOMBINASE"/>
    <property type="match status" value="1"/>
</dbReference>
<protein>
    <submittedName>
        <fullName evidence="7">Probable integrase/recombinase</fullName>
    </submittedName>
</protein>
<evidence type="ECO:0000313" key="8">
    <source>
        <dbReference type="Proteomes" id="UP000008710"/>
    </source>
</evidence>
<dbReference type="InterPro" id="IPR050090">
    <property type="entry name" value="Tyrosine_recombinase_XerCD"/>
</dbReference>
<keyword evidence="3" id="KW-0233">DNA recombination</keyword>
<dbReference type="InterPro" id="IPR011010">
    <property type="entry name" value="DNA_brk_join_enz"/>
</dbReference>
<dbReference type="GO" id="GO:0015074">
    <property type="term" value="P:DNA integration"/>
    <property type="evidence" value="ECO:0007669"/>
    <property type="project" value="UniProtKB-KW"/>
</dbReference>
<dbReference type="Gene3D" id="1.10.150.130">
    <property type="match status" value="1"/>
</dbReference>
<evidence type="ECO:0000256" key="1">
    <source>
        <dbReference type="ARBA" id="ARBA00022908"/>
    </source>
</evidence>
<dbReference type="HOGENOM" id="CLU_773676_0_0_11"/>
<dbReference type="InterPro" id="IPR004107">
    <property type="entry name" value="Integrase_SAM-like_N"/>
</dbReference>
<dbReference type="InterPro" id="IPR010998">
    <property type="entry name" value="Integrase_recombinase_N"/>
</dbReference>
<dbReference type="PANTHER" id="PTHR30349">
    <property type="entry name" value="PHAGE INTEGRASE-RELATED"/>
    <property type="match status" value="1"/>
</dbReference>
<dbReference type="GO" id="GO:0006310">
    <property type="term" value="P:DNA recombination"/>
    <property type="evidence" value="ECO:0007669"/>
    <property type="project" value="UniProtKB-KW"/>
</dbReference>
<dbReference type="InterPro" id="IPR002104">
    <property type="entry name" value="Integrase_catalytic"/>
</dbReference>
<evidence type="ECO:0000256" key="4">
    <source>
        <dbReference type="PROSITE-ProRule" id="PRU01248"/>
    </source>
</evidence>
<dbReference type="GO" id="GO:0003677">
    <property type="term" value="F:DNA binding"/>
    <property type="evidence" value="ECO:0007669"/>
    <property type="project" value="UniProtKB-UniRule"/>
</dbReference>
<reference evidence="8" key="1">
    <citation type="journal article" date="2006" name="Proc. Natl. Acad. Sci. U.S.A.">
        <title>The complete genome of Rhodococcus sp. RHA1 provides insights into a catabolic powerhouse.</title>
        <authorList>
            <person name="McLeod M.P."/>
            <person name="Warren R.L."/>
            <person name="Hsiao W.W.L."/>
            <person name="Araki N."/>
            <person name="Myhre M."/>
            <person name="Fernandes C."/>
            <person name="Miyazawa D."/>
            <person name="Wong W."/>
            <person name="Lillquist A.L."/>
            <person name="Wang D."/>
            <person name="Dosanjh M."/>
            <person name="Hara H."/>
            <person name="Petrescu A."/>
            <person name="Morin R.D."/>
            <person name="Yang G."/>
            <person name="Stott J.M."/>
            <person name="Schein J.E."/>
            <person name="Shin H."/>
            <person name="Smailus D."/>
            <person name="Siddiqui A.S."/>
            <person name="Marra M.A."/>
            <person name="Jones S.J.M."/>
            <person name="Holt R."/>
            <person name="Brinkman F.S.L."/>
            <person name="Miyauchi K."/>
            <person name="Fukuda M."/>
            <person name="Davies J.E."/>
            <person name="Mohn W.W."/>
            <person name="Eltis L.D."/>
        </authorList>
    </citation>
    <scope>NUCLEOTIDE SEQUENCE [LARGE SCALE GENOMIC DNA]</scope>
    <source>
        <strain evidence="8">RHA1</strain>
    </source>
</reference>
<dbReference type="InterPro" id="IPR044068">
    <property type="entry name" value="CB"/>
</dbReference>
<feature type="domain" description="Core-binding (CB)" evidence="6">
    <location>
        <begin position="70"/>
        <end position="151"/>
    </location>
</feature>
<keyword evidence="7" id="KW-0614">Plasmid</keyword>
<geneLocation type="plasmid" evidence="7 8">
    <name>pRHL1</name>
</geneLocation>
<evidence type="ECO:0000256" key="3">
    <source>
        <dbReference type="ARBA" id="ARBA00023172"/>
    </source>
</evidence>
<proteinExistence type="predicted"/>
<evidence type="ECO:0000259" key="6">
    <source>
        <dbReference type="PROSITE" id="PS51900"/>
    </source>
</evidence>
<dbReference type="CDD" id="cd00397">
    <property type="entry name" value="DNA_BRE_C"/>
    <property type="match status" value="1"/>
</dbReference>
<dbReference type="Gene3D" id="1.10.443.10">
    <property type="entry name" value="Intergrase catalytic core"/>
    <property type="match status" value="1"/>
</dbReference>
<dbReference type="SUPFAM" id="SSF56349">
    <property type="entry name" value="DNA breaking-rejoining enzymes"/>
    <property type="match status" value="1"/>
</dbReference>
<organism evidence="7 8">
    <name type="scientific">Rhodococcus jostii (strain RHA1)</name>
    <dbReference type="NCBI Taxonomy" id="101510"/>
    <lineage>
        <taxon>Bacteria</taxon>
        <taxon>Bacillati</taxon>
        <taxon>Actinomycetota</taxon>
        <taxon>Actinomycetes</taxon>
        <taxon>Mycobacteriales</taxon>
        <taxon>Nocardiaceae</taxon>
        <taxon>Rhodococcus</taxon>
    </lineage>
</organism>
<dbReference type="EMBL" id="CP000432">
    <property type="protein sequence ID" value="ABG99156.1"/>
    <property type="molecule type" value="Genomic_DNA"/>
</dbReference>
<name>Q0RZY0_RHOJR</name>
<gene>
    <name evidence="7" type="ordered locus">RHA1_ro08109</name>
</gene>
<evidence type="ECO:0000259" key="5">
    <source>
        <dbReference type="PROSITE" id="PS51898"/>
    </source>
</evidence>
<dbReference type="Pfam" id="PF02899">
    <property type="entry name" value="Phage_int_SAM_1"/>
    <property type="match status" value="1"/>
</dbReference>
<dbReference type="InterPro" id="IPR013762">
    <property type="entry name" value="Integrase-like_cat_sf"/>
</dbReference>
<dbReference type="Proteomes" id="UP000008710">
    <property type="component" value="Plasmid pRHL1"/>
</dbReference>
<sequence>MAYVRSLGNCLRAGHSARFGESTVFEVGFHSCRYHLDEQGGLNLCGMSHTFRVVQGRTVEVAHASTDPLTFQLECVEAFVTSRVVRGFSAVTIENETGDLERMLAALGKPVWEATADDVDRVVGAMAADGLLASTRRRYVQALSSFHRFLITRRAGEIEALFGVRLTNPIDEFNASRHVGDDSPRLLPPPSVSRVAVFFDFLKERIGSARKYAPAARDYALFRTLYHAGLRSDEASKLEIADVYFGQGPFGKLHVRFGKGARTSGPRPRWVPMLDHLDLVVRWYLEDVRPKLPESAVLFCDQSGGAMARGTIRNRLRYLQDLEHCSPADRFSPHALRRACATHNYERGVDLVAIQQMLGHWTVGSTMRYVRPSETFIEDAYRSAVSDTVAFLQGDDDAH</sequence>